<evidence type="ECO:0000313" key="4">
    <source>
        <dbReference type="Proteomes" id="UP000288805"/>
    </source>
</evidence>
<proteinExistence type="predicted"/>
<reference evidence="3 4" key="1">
    <citation type="journal article" date="2018" name="PLoS Genet.">
        <title>Population sequencing reveals clonal diversity and ancestral inbreeding in the grapevine cultivar Chardonnay.</title>
        <authorList>
            <person name="Roach M.J."/>
            <person name="Johnson D.L."/>
            <person name="Bohlmann J."/>
            <person name="van Vuuren H.J."/>
            <person name="Jones S.J."/>
            <person name="Pretorius I.S."/>
            <person name="Schmidt S.A."/>
            <person name="Borneman A.R."/>
        </authorList>
    </citation>
    <scope>NUCLEOTIDE SEQUENCE [LARGE SCALE GENOMIC DNA]</scope>
    <source>
        <strain evidence="4">cv. Chardonnay</strain>
        <tissue evidence="3">Leaf</tissue>
    </source>
</reference>
<dbReference type="InterPro" id="IPR025558">
    <property type="entry name" value="DUF4283"/>
</dbReference>
<feature type="region of interest" description="Disordered" evidence="1">
    <location>
        <begin position="243"/>
        <end position="294"/>
    </location>
</feature>
<dbReference type="EMBL" id="QGNW01001689">
    <property type="protein sequence ID" value="RVW33150.1"/>
    <property type="molecule type" value="Genomic_DNA"/>
</dbReference>
<evidence type="ECO:0000256" key="1">
    <source>
        <dbReference type="SAM" id="MobiDB-lite"/>
    </source>
</evidence>
<dbReference type="Pfam" id="PF14111">
    <property type="entry name" value="DUF4283"/>
    <property type="match status" value="1"/>
</dbReference>
<dbReference type="Proteomes" id="UP000288805">
    <property type="component" value="Unassembled WGS sequence"/>
</dbReference>
<accession>A0A438DCG2</accession>
<name>A0A438DCG2_VITVI</name>
<evidence type="ECO:0000313" key="3">
    <source>
        <dbReference type="EMBL" id="RVW33150.1"/>
    </source>
</evidence>
<organism evidence="3 4">
    <name type="scientific">Vitis vinifera</name>
    <name type="common">Grape</name>
    <dbReference type="NCBI Taxonomy" id="29760"/>
    <lineage>
        <taxon>Eukaryota</taxon>
        <taxon>Viridiplantae</taxon>
        <taxon>Streptophyta</taxon>
        <taxon>Embryophyta</taxon>
        <taxon>Tracheophyta</taxon>
        <taxon>Spermatophyta</taxon>
        <taxon>Magnoliopsida</taxon>
        <taxon>eudicotyledons</taxon>
        <taxon>Gunneridae</taxon>
        <taxon>Pentapetalae</taxon>
        <taxon>rosids</taxon>
        <taxon>Vitales</taxon>
        <taxon>Vitaceae</taxon>
        <taxon>Viteae</taxon>
        <taxon>Vitis</taxon>
    </lineage>
</organism>
<dbReference type="PANTHER" id="PTHR34427">
    <property type="entry name" value="DUF4283 DOMAIN PROTEIN"/>
    <property type="match status" value="1"/>
</dbReference>
<comment type="caution">
    <text evidence="3">The sequence shown here is derived from an EMBL/GenBank/DDBJ whole genome shotgun (WGS) entry which is preliminary data.</text>
</comment>
<feature type="compositionally biased region" description="Basic and acidic residues" evidence="1">
    <location>
        <begin position="243"/>
        <end position="259"/>
    </location>
</feature>
<evidence type="ECO:0000259" key="2">
    <source>
        <dbReference type="Pfam" id="PF14111"/>
    </source>
</evidence>
<feature type="domain" description="DUF4283" evidence="2">
    <location>
        <begin position="381"/>
        <end position="465"/>
    </location>
</feature>
<dbReference type="AlphaFoldDB" id="A0A438DCG2"/>
<dbReference type="PANTHER" id="PTHR34427:SF5">
    <property type="entry name" value="DUF4283 DOMAIN-CONTAINING PROTEIN"/>
    <property type="match status" value="1"/>
</dbReference>
<gene>
    <name evidence="3" type="ORF">CK203_094837</name>
</gene>
<sequence length="491" mass="55484">MPHSHKDHCQHNHCFHSIATECTFKVIFSVRIDFIFYVMALNPSENKPIELPSSTSAWDILNKEDSNRSSIINSKLKKASNCSASGRSSSLLSFEGSSSSLRPLAFLTWAVGRGIGQKACRSQSFFNLRISRKFISSWFDLLVDSARGKGSDSMALLDLLLSEPDSMTLLYLLSAERSEFNLARHCFAAIQAAKVEAASTVTSFPVISKTSSGVDSLRALTIAFAPLILQVCPRECYERERERVRERQRLERQSSREPEKMEDEQLWGGVEGLRGRNGGEKRKTPSNHSGKQERGVVMGVVDSEKKRYNICILKSRREREGWLAMVEALHKLDVNLDNKEQKQEEMVSGRPFAEMVKGSWNNDPDLLRVEVKGEEISRNLSRLDHCLIGSWNPSFARGEDLERLGWLMASSWGSKGKLGLASLGKGRVLLEFEFLKEAKRVLISGKRLMRGVQLGLERWSLRSGCLEEGELRNEVWVRILGLPISLWSRQY</sequence>
<feature type="compositionally biased region" description="Basic and acidic residues" evidence="1">
    <location>
        <begin position="273"/>
        <end position="283"/>
    </location>
</feature>
<protein>
    <recommendedName>
        <fullName evidence="2">DUF4283 domain-containing protein</fullName>
    </recommendedName>
</protein>